<dbReference type="EMBL" id="UYRR01014413">
    <property type="protein sequence ID" value="VDK27271.1"/>
    <property type="molecule type" value="Genomic_DNA"/>
</dbReference>
<dbReference type="AlphaFoldDB" id="A0A0M3JGM1"/>
<keyword evidence="5" id="KW-1133">Transmembrane helix</keyword>
<dbReference type="GO" id="GO:0005524">
    <property type="term" value="F:ATP binding"/>
    <property type="evidence" value="ECO:0007669"/>
    <property type="project" value="UniProtKB-KW"/>
</dbReference>
<reference evidence="9" key="1">
    <citation type="submission" date="2017-02" db="UniProtKB">
        <authorList>
            <consortium name="WormBaseParasite"/>
        </authorList>
    </citation>
    <scope>IDENTIFICATION</scope>
</reference>
<keyword evidence="5" id="KW-0812">Transmembrane</keyword>
<dbReference type="SUPFAM" id="SSF46785">
    <property type="entry name" value="Winged helix' DNA-binding domain"/>
    <property type="match status" value="1"/>
</dbReference>
<keyword evidence="2" id="KW-0547">Nucleotide-binding</keyword>
<keyword evidence="3" id="KW-0418">Kinase</keyword>
<accession>A0A0M3JGM1</accession>
<keyword evidence="5" id="KW-0472">Membrane</keyword>
<evidence type="ECO:0000256" key="3">
    <source>
        <dbReference type="ARBA" id="ARBA00022777"/>
    </source>
</evidence>
<evidence type="ECO:0000256" key="4">
    <source>
        <dbReference type="ARBA" id="ARBA00022840"/>
    </source>
</evidence>
<feature type="transmembrane region" description="Helical" evidence="5">
    <location>
        <begin position="67"/>
        <end position="88"/>
    </location>
</feature>
<evidence type="ECO:0000313" key="9">
    <source>
        <dbReference type="WBParaSite" id="ASIM_0000677601-mRNA-1"/>
    </source>
</evidence>
<reference evidence="7 8" key="2">
    <citation type="submission" date="2018-11" db="EMBL/GenBank/DDBJ databases">
        <authorList>
            <consortium name="Pathogen Informatics"/>
        </authorList>
    </citation>
    <scope>NUCLEOTIDE SEQUENCE [LARGE SCALE GENOMIC DNA]</scope>
</reference>
<dbReference type="GO" id="GO:0030688">
    <property type="term" value="C:preribosome, small subunit precursor"/>
    <property type="evidence" value="ECO:0007669"/>
    <property type="project" value="TreeGrafter"/>
</dbReference>
<proteinExistence type="predicted"/>
<evidence type="ECO:0000313" key="8">
    <source>
        <dbReference type="Proteomes" id="UP000267096"/>
    </source>
</evidence>
<dbReference type="GO" id="GO:0004674">
    <property type="term" value="F:protein serine/threonine kinase activity"/>
    <property type="evidence" value="ECO:0007669"/>
    <property type="project" value="InterPro"/>
</dbReference>
<dbReference type="PANTHER" id="PTHR45852">
    <property type="entry name" value="SER/THR-PROTEIN KINASE RIO2"/>
    <property type="match status" value="1"/>
</dbReference>
<keyword evidence="1" id="KW-0808">Transferase</keyword>
<dbReference type="GO" id="GO:0005829">
    <property type="term" value="C:cytosol"/>
    <property type="evidence" value="ECO:0007669"/>
    <property type="project" value="TreeGrafter"/>
</dbReference>
<dbReference type="GO" id="GO:0005634">
    <property type="term" value="C:nucleus"/>
    <property type="evidence" value="ECO:0007669"/>
    <property type="project" value="TreeGrafter"/>
</dbReference>
<gene>
    <name evidence="7" type="ORF">ASIM_LOCUS6553</name>
</gene>
<feature type="domain" description="RIO2 kinase winged helix" evidence="6">
    <location>
        <begin position="6"/>
        <end position="60"/>
    </location>
</feature>
<sequence>MNIGLMRYLQGEHFRVLIAIEMGMKNHELVPLQLISSIAGYHRGAVSRTLSDLQKNSLVLFTRGKRCMCVCVKLLFAFSFSDLFVGFFSF</sequence>
<dbReference type="InterPro" id="IPR036390">
    <property type="entry name" value="WH_DNA-bd_sf"/>
</dbReference>
<evidence type="ECO:0000256" key="2">
    <source>
        <dbReference type="ARBA" id="ARBA00022741"/>
    </source>
</evidence>
<keyword evidence="8" id="KW-1185">Reference proteome</keyword>
<dbReference type="Gene3D" id="1.10.10.10">
    <property type="entry name" value="Winged helix-like DNA-binding domain superfamily/Winged helix DNA-binding domain"/>
    <property type="match status" value="1"/>
</dbReference>
<dbReference type="PANTHER" id="PTHR45852:SF1">
    <property type="entry name" value="SERINE_THREONINE-PROTEIN KINASE RIO2"/>
    <property type="match status" value="1"/>
</dbReference>
<dbReference type="GO" id="GO:0030490">
    <property type="term" value="P:maturation of SSU-rRNA"/>
    <property type="evidence" value="ECO:0007669"/>
    <property type="project" value="TreeGrafter"/>
</dbReference>
<evidence type="ECO:0000256" key="1">
    <source>
        <dbReference type="ARBA" id="ARBA00022679"/>
    </source>
</evidence>
<evidence type="ECO:0000256" key="5">
    <source>
        <dbReference type="SAM" id="Phobius"/>
    </source>
</evidence>
<dbReference type="InterPro" id="IPR015285">
    <property type="entry name" value="RIO2_wHTH_N"/>
</dbReference>
<evidence type="ECO:0000259" key="6">
    <source>
        <dbReference type="Pfam" id="PF09202"/>
    </source>
</evidence>
<dbReference type="OrthoDB" id="10258631at2759"/>
<organism evidence="9">
    <name type="scientific">Anisakis simplex</name>
    <name type="common">Herring worm</name>
    <dbReference type="NCBI Taxonomy" id="6269"/>
    <lineage>
        <taxon>Eukaryota</taxon>
        <taxon>Metazoa</taxon>
        <taxon>Ecdysozoa</taxon>
        <taxon>Nematoda</taxon>
        <taxon>Chromadorea</taxon>
        <taxon>Rhabditida</taxon>
        <taxon>Spirurina</taxon>
        <taxon>Ascaridomorpha</taxon>
        <taxon>Ascaridoidea</taxon>
        <taxon>Anisakidae</taxon>
        <taxon>Anisakis</taxon>
        <taxon>Anisakis simplex complex</taxon>
    </lineage>
</organism>
<protein>
    <submittedName>
        <fullName evidence="9">Rio2_N domain-containing protein</fullName>
    </submittedName>
</protein>
<name>A0A0M3JGM1_ANISI</name>
<dbReference type="WBParaSite" id="ASIM_0000677601-mRNA-1">
    <property type="protein sequence ID" value="ASIM_0000677601-mRNA-1"/>
    <property type="gene ID" value="ASIM_0000677601"/>
</dbReference>
<dbReference type="InterPro" id="IPR036388">
    <property type="entry name" value="WH-like_DNA-bd_sf"/>
</dbReference>
<keyword evidence="4" id="KW-0067">ATP-binding</keyword>
<dbReference type="Pfam" id="PF09202">
    <property type="entry name" value="Rio2_N"/>
    <property type="match status" value="1"/>
</dbReference>
<dbReference type="Proteomes" id="UP000267096">
    <property type="component" value="Unassembled WGS sequence"/>
</dbReference>
<evidence type="ECO:0000313" key="7">
    <source>
        <dbReference type="EMBL" id="VDK27271.1"/>
    </source>
</evidence>